<keyword evidence="4 7" id="KW-0812">Transmembrane</keyword>
<evidence type="ECO:0000313" key="9">
    <source>
        <dbReference type="EMBL" id="MFD1519016.1"/>
    </source>
</evidence>
<feature type="domain" description="Major facilitator superfamily (MFS) profile" evidence="8">
    <location>
        <begin position="21"/>
        <end position="462"/>
    </location>
</feature>
<feature type="transmembrane region" description="Helical" evidence="7">
    <location>
        <begin position="274"/>
        <end position="295"/>
    </location>
</feature>
<feature type="transmembrane region" description="Helical" evidence="7">
    <location>
        <begin position="339"/>
        <end position="357"/>
    </location>
</feature>
<gene>
    <name evidence="9" type="ORF">ACFSJD_16090</name>
</gene>
<dbReference type="InterPro" id="IPR020846">
    <property type="entry name" value="MFS_dom"/>
</dbReference>
<dbReference type="PROSITE" id="PS50850">
    <property type="entry name" value="MFS"/>
    <property type="match status" value="1"/>
</dbReference>
<dbReference type="Gene3D" id="1.20.1250.20">
    <property type="entry name" value="MFS general substrate transporter like domains"/>
    <property type="match status" value="1"/>
</dbReference>
<evidence type="ECO:0000259" key="8">
    <source>
        <dbReference type="PROSITE" id="PS50850"/>
    </source>
</evidence>
<dbReference type="RefSeq" id="WP_344718413.1">
    <property type="nucleotide sequence ID" value="NZ_BAAAUS010000001.1"/>
</dbReference>
<feature type="transmembrane region" description="Helical" evidence="7">
    <location>
        <begin position="112"/>
        <end position="135"/>
    </location>
</feature>
<evidence type="ECO:0000256" key="4">
    <source>
        <dbReference type="ARBA" id="ARBA00022692"/>
    </source>
</evidence>
<dbReference type="Gene3D" id="1.20.1720.10">
    <property type="entry name" value="Multidrug resistance protein D"/>
    <property type="match status" value="1"/>
</dbReference>
<name>A0ABW4ETP6_9PSEU</name>
<evidence type="ECO:0000313" key="10">
    <source>
        <dbReference type="Proteomes" id="UP001597114"/>
    </source>
</evidence>
<keyword evidence="10" id="KW-1185">Reference proteome</keyword>
<evidence type="ECO:0000256" key="7">
    <source>
        <dbReference type="SAM" id="Phobius"/>
    </source>
</evidence>
<dbReference type="Proteomes" id="UP001597114">
    <property type="component" value="Unassembled WGS sequence"/>
</dbReference>
<organism evidence="9 10">
    <name type="scientific">Pseudonocardia yunnanensis</name>
    <dbReference type="NCBI Taxonomy" id="58107"/>
    <lineage>
        <taxon>Bacteria</taxon>
        <taxon>Bacillati</taxon>
        <taxon>Actinomycetota</taxon>
        <taxon>Actinomycetes</taxon>
        <taxon>Pseudonocardiales</taxon>
        <taxon>Pseudonocardiaceae</taxon>
        <taxon>Pseudonocardia</taxon>
    </lineage>
</organism>
<dbReference type="EMBL" id="JBHUCO010000015">
    <property type="protein sequence ID" value="MFD1519016.1"/>
    <property type="molecule type" value="Genomic_DNA"/>
</dbReference>
<comment type="subcellular location">
    <subcellularLocation>
        <location evidence="1">Cell membrane</location>
        <topology evidence="1">Multi-pass membrane protein</topology>
    </subcellularLocation>
</comment>
<dbReference type="PANTHER" id="PTHR42718:SF46">
    <property type="entry name" value="BLR6921 PROTEIN"/>
    <property type="match status" value="1"/>
</dbReference>
<dbReference type="InterPro" id="IPR036259">
    <property type="entry name" value="MFS_trans_sf"/>
</dbReference>
<protein>
    <submittedName>
        <fullName evidence="9">MFS transporter</fullName>
    </submittedName>
</protein>
<comment type="caution">
    <text evidence="9">The sequence shown here is derived from an EMBL/GenBank/DDBJ whole genome shotgun (WGS) entry which is preliminary data.</text>
</comment>
<dbReference type="InterPro" id="IPR011701">
    <property type="entry name" value="MFS"/>
</dbReference>
<dbReference type="CDD" id="cd17321">
    <property type="entry name" value="MFS_MMR_MDR_like"/>
    <property type="match status" value="1"/>
</dbReference>
<evidence type="ECO:0000256" key="5">
    <source>
        <dbReference type="ARBA" id="ARBA00022989"/>
    </source>
</evidence>
<feature type="transmembrane region" description="Helical" evidence="7">
    <location>
        <begin position="87"/>
        <end position="106"/>
    </location>
</feature>
<feature type="transmembrane region" description="Helical" evidence="7">
    <location>
        <begin position="363"/>
        <end position="390"/>
    </location>
</feature>
<feature type="transmembrane region" description="Helical" evidence="7">
    <location>
        <begin position="315"/>
        <end position="332"/>
    </location>
</feature>
<dbReference type="PANTHER" id="PTHR42718">
    <property type="entry name" value="MAJOR FACILITATOR SUPERFAMILY MULTIDRUG TRANSPORTER MFSC"/>
    <property type="match status" value="1"/>
</dbReference>
<evidence type="ECO:0000256" key="1">
    <source>
        <dbReference type="ARBA" id="ARBA00004651"/>
    </source>
</evidence>
<accession>A0ABW4ETP6</accession>
<feature type="transmembrane region" description="Helical" evidence="7">
    <location>
        <begin position="436"/>
        <end position="456"/>
    </location>
</feature>
<feature type="transmembrane region" description="Helical" evidence="7">
    <location>
        <begin position="178"/>
        <end position="196"/>
    </location>
</feature>
<keyword evidence="3" id="KW-1003">Cell membrane</keyword>
<feature type="transmembrane region" description="Helical" evidence="7">
    <location>
        <begin position="208"/>
        <end position="229"/>
    </location>
</feature>
<reference evidence="10" key="1">
    <citation type="journal article" date="2019" name="Int. J. Syst. Evol. Microbiol.">
        <title>The Global Catalogue of Microorganisms (GCM) 10K type strain sequencing project: providing services to taxonomists for standard genome sequencing and annotation.</title>
        <authorList>
            <consortium name="The Broad Institute Genomics Platform"/>
            <consortium name="The Broad Institute Genome Sequencing Center for Infectious Disease"/>
            <person name="Wu L."/>
            <person name="Ma J."/>
        </authorList>
    </citation>
    <scope>NUCLEOTIDE SEQUENCE [LARGE SCALE GENOMIC DNA]</scope>
    <source>
        <strain evidence="10">CCM 7043</strain>
    </source>
</reference>
<sequence>MSTETSLTTTPARPQVPRGVATAGLATSMFLIILDAAMVNLAGRAIREGLELTATELTVVASSYLVAFAGLLLLGGRLADVLGGRRVFLAGMAVYLAASAFCALAVSGPMLIAGRIGQGAGAAIVVPSALALALALHRSPAERARVVGIWGAVAGGGSLLGVSLGGTLTQVWDWQSVFWAPVPFGIVSALIVLRSVPALRGRSGRFDALGAITITSGICAVAFGMVYAAESRWSEPGAFIAIAAGLAFLVAFVIAEHRSTHPLVPLVVFRRGPVVRASVIVVLLGATLSSMFFFLPLYEQEVLGMDALTSGLAQIPLALMIIVGSATAPLVARAIGLSRALSAGLALLLAGFLWLTLNPATDGFVHLMGAFVLIGGGFSLGLVNAIAMAVRDSGEGESGLLSGLVNAAQQVGGAVGLATLADIAIGAAGTQGEIEFSTAFVSEAALILVALALSLIPADRTKRGSAT</sequence>
<keyword evidence="6 7" id="KW-0472">Membrane</keyword>
<feature type="transmembrane region" description="Helical" evidence="7">
    <location>
        <begin position="54"/>
        <end position="75"/>
    </location>
</feature>
<evidence type="ECO:0000256" key="6">
    <source>
        <dbReference type="ARBA" id="ARBA00023136"/>
    </source>
</evidence>
<proteinExistence type="predicted"/>
<keyword evidence="5 7" id="KW-1133">Transmembrane helix</keyword>
<evidence type="ECO:0000256" key="3">
    <source>
        <dbReference type="ARBA" id="ARBA00022475"/>
    </source>
</evidence>
<feature type="transmembrane region" description="Helical" evidence="7">
    <location>
        <begin position="20"/>
        <end position="42"/>
    </location>
</feature>
<dbReference type="SUPFAM" id="SSF103473">
    <property type="entry name" value="MFS general substrate transporter"/>
    <property type="match status" value="1"/>
</dbReference>
<feature type="transmembrane region" description="Helical" evidence="7">
    <location>
        <begin position="147"/>
        <end position="172"/>
    </location>
</feature>
<dbReference type="Pfam" id="PF07690">
    <property type="entry name" value="MFS_1"/>
    <property type="match status" value="1"/>
</dbReference>
<keyword evidence="2" id="KW-0813">Transport</keyword>
<evidence type="ECO:0000256" key="2">
    <source>
        <dbReference type="ARBA" id="ARBA00022448"/>
    </source>
</evidence>
<feature type="transmembrane region" description="Helical" evidence="7">
    <location>
        <begin position="235"/>
        <end position="254"/>
    </location>
</feature>